<feature type="domain" description="Peptidase M12A" evidence="10">
    <location>
        <begin position="108"/>
        <end position="329"/>
    </location>
</feature>
<dbReference type="PANTHER" id="PTHR10127:SF780">
    <property type="entry name" value="METALLOENDOPEPTIDASE"/>
    <property type="match status" value="1"/>
</dbReference>
<keyword evidence="5 8" id="KW-0862">Zinc</keyword>
<sequence length="503" mass="55556">MWIHSTLVFLALLVVLPGWAMLARPAAGSQSNPRHSKKQKENLDAINLNTKPRKDEDGRLTIYDINFALGLHEIFTDGDVVPSPYVSQAVSGAGGAPSLFRSRFQRSAPFRDSQYPATIWTNGVNWDFDPTLSELPQPWGPTLTRDVLDQTAKDAITAAIAFWQQNTCITFNRVNAATADPSMYPIVVFYPGAGCGSPVGRLASADFQKISIANGCEAVYIAAHEIGHTLGMHHTQRRYDRDDSIYIDTSNIMTGHLGSFAKQTTDNNYNYDIPYDFRSVMHYSPELFAINASKPVIYALNPAYQQSVGSQQLPSFVDVAMMNLHYSCYDRCNTSGTFCYYGGYPNPNNCKVCQCPNGFGGDDCSLPEPPTNGLTCGGQFIATSDWQVLNVVNQVGNGQKDITLDSASPSMCTYQIFAPTGSQVQFSVLFVGADYRNDYQCYDECYEGGVSIKGIGSSWKPQGMRICCPAQCNQIMNTTSNLLVVQPYNFNYYTDFIVKYKIA</sequence>
<dbReference type="SMART" id="SM00235">
    <property type="entry name" value="ZnMc"/>
    <property type="match status" value="1"/>
</dbReference>
<dbReference type="AlphaFoldDB" id="A0A1I7YWG6"/>
<evidence type="ECO:0000256" key="4">
    <source>
        <dbReference type="ARBA" id="ARBA00022801"/>
    </source>
</evidence>
<dbReference type="InterPro" id="IPR034035">
    <property type="entry name" value="Astacin-like_dom"/>
</dbReference>
<proteinExistence type="predicted"/>
<accession>A0A1I7YWG6</accession>
<keyword evidence="2 8" id="KW-0645">Protease</keyword>
<dbReference type="InterPro" id="IPR006026">
    <property type="entry name" value="Peptidase_Metallo"/>
</dbReference>
<dbReference type="Gene3D" id="3.40.390.10">
    <property type="entry name" value="Collagenase (Catalytic Domain)"/>
    <property type="match status" value="1"/>
</dbReference>
<dbReference type="GO" id="GO:0008270">
    <property type="term" value="F:zinc ion binding"/>
    <property type="evidence" value="ECO:0007669"/>
    <property type="project" value="UniProtKB-UniRule"/>
</dbReference>
<dbReference type="InterPro" id="IPR035914">
    <property type="entry name" value="Sperma_CUB_dom_sf"/>
</dbReference>
<dbReference type="Pfam" id="PF01400">
    <property type="entry name" value="Astacin"/>
    <property type="match status" value="1"/>
</dbReference>
<evidence type="ECO:0000256" key="3">
    <source>
        <dbReference type="ARBA" id="ARBA00022723"/>
    </source>
</evidence>
<protein>
    <recommendedName>
        <fullName evidence="9">Metalloendopeptidase</fullName>
        <ecNumber evidence="9">3.4.24.-</ecNumber>
    </recommendedName>
</protein>
<feature type="signal peptide" evidence="9">
    <location>
        <begin position="1"/>
        <end position="28"/>
    </location>
</feature>
<keyword evidence="9" id="KW-0732">Signal</keyword>
<evidence type="ECO:0000256" key="7">
    <source>
        <dbReference type="ARBA" id="ARBA00023157"/>
    </source>
</evidence>
<dbReference type="SUPFAM" id="SSF55486">
    <property type="entry name" value="Metalloproteases ('zincins'), catalytic domain"/>
    <property type="match status" value="1"/>
</dbReference>
<evidence type="ECO:0000256" key="2">
    <source>
        <dbReference type="ARBA" id="ARBA00022670"/>
    </source>
</evidence>
<evidence type="ECO:0000256" key="5">
    <source>
        <dbReference type="ARBA" id="ARBA00022833"/>
    </source>
</evidence>
<keyword evidence="1" id="KW-0245">EGF-like domain</keyword>
<evidence type="ECO:0000256" key="1">
    <source>
        <dbReference type="ARBA" id="ARBA00022536"/>
    </source>
</evidence>
<comment type="caution">
    <text evidence="8">Lacks conserved residue(s) required for the propagation of feature annotation.</text>
</comment>
<dbReference type="WBParaSite" id="L893_g20214.t1">
    <property type="protein sequence ID" value="L893_g20214.t1"/>
    <property type="gene ID" value="L893_g20214"/>
</dbReference>
<evidence type="ECO:0000259" key="10">
    <source>
        <dbReference type="PROSITE" id="PS51864"/>
    </source>
</evidence>
<evidence type="ECO:0000256" key="6">
    <source>
        <dbReference type="ARBA" id="ARBA00023049"/>
    </source>
</evidence>
<dbReference type="GO" id="GO:0006508">
    <property type="term" value="P:proteolysis"/>
    <property type="evidence" value="ECO:0007669"/>
    <property type="project" value="UniProtKB-KW"/>
</dbReference>
<dbReference type="InterPro" id="IPR024079">
    <property type="entry name" value="MetalloPept_cat_dom_sf"/>
</dbReference>
<dbReference type="PROSITE" id="PS51864">
    <property type="entry name" value="ASTACIN"/>
    <property type="match status" value="1"/>
</dbReference>
<keyword evidence="3 8" id="KW-0479">Metal-binding</keyword>
<reference evidence="12" key="1">
    <citation type="submission" date="2016-11" db="UniProtKB">
        <authorList>
            <consortium name="WormBaseParasite"/>
        </authorList>
    </citation>
    <scope>IDENTIFICATION</scope>
</reference>
<organism evidence="11 12">
    <name type="scientific">Steinernema glaseri</name>
    <dbReference type="NCBI Taxonomy" id="37863"/>
    <lineage>
        <taxon>Eukaryota</taxon>
        <taxon>Metazoa</taxon>
        <taxon>Ecdysozoa</taxon>
        <taxon>Nematoda</taxon>
        <taxon>Chromadorea</taxon>
        <taxon>Rhabditida</taxon>
        <taxon>Tylenchina</taxon>
        <taxon>Panagrolaimomorpha</taxon>
        <taxon>Strongyloidoidea</taxon>
        <taxon>Steinernematidae</taxon>
        <taxon>Steinernema</taxon>
    </lineage>
</organism>
<dbReference type="PANTHER" id="PTHR10127">
    <property type="entry name" value="DISCOIDIN, CUB, EGF, LAMININ , AND ZINC METALLOPROTEASE DOMAIN CONTAINING"/>
    <property type="match status" value="1"/>
</dbReference>
<evidence type="ECO:0000313" key="12">
    <source>
        <dbReference type="WBParaSite" id="L893_g20214.t1"/>
    </source>
</evidence>
<dbReference type="Proteomes" id="UP000095287">
    <property type="component" value="Unplaced"/>
</dbReference>
<feature type="chain" id="PRO_5009029980" description="Metalloendopeptidase" evidence="9">
    <location>
        <begin position="29"/>
        <end position="503"/>
    </location>
</feature>
<dbReference type="GO" id="GO:0004222">
    <property type="term" value="F:metalloendopeptidase activity"/>
    <property type="evidence" value="ECO:0007669"/>
    <property type="project" value="UniProtKB-UniRule"/>
</dbReference>
<evidence type="ECO:0000313" key="11">
    <source>
        <dbReference type="Proteomes" id="UP000095287"/>
    </source>
</evidence>
<dbReference type="CDD" id="cd04280">
    <property type="entry name" value="ZnMc_astacin_like"/>
    <property type="match status" value="1"/>
</dbReference>
<dbReference type="SUPFAM" id="SSF49854">
    <property type="entry name" value="Spermadhesin, CUB domain"/>
    <property type="match status" value="1"/>
</dbReference>
<feature type="binding site" evidence="8">
    <location>
        <position position="228"/>
    </location>
    <ligand>
        <name>Zn(2+)</name>
        <dbReference type="ChEBI" id="CHEBI:29105"/>
        <note>catalytic</note>
    </ligand>
</feature>
<keyword evidence="6 8" id="KW-0482">Metalloprotease</keyword>
<dbReference type="InterPro" id="IPR001506">
    <property type="entry name" value="Peptidase_M12A"/>
</dbReference>
<name>A0A1I7YWG6_9BILA</name>
<evidence type="ECO:0000256" key="9">
    <source>
        <dbReference type="RuleBase" id="RU361183"/>
    </source>
</evidence>
<keyword evidence="11" id="KW-1185">Reference proteome</keyword>
<evidence type="ECO:0000256" key="8">
    <source>
        <dbReference type="PROSITE-ProRule" id="PRU01211"/>
    </source>
</evidence>
<keyword evidence="7" id="KW-1015">Disulfide bond</keyword>
<keyword evidence="4 8" id="KW-0378">Hydrolase</keyword>
<dbReference type="EC" id="3.4.24.-" evidence="9"/>
<feature type="binding site" evidence="8">
    <location>
        <position position="234"/>
    </location>
    <ligand>
        <name>Zn(2+)</name>
        <dbReference type="ChEBI" id="CHEBI:29105"/>
        <note>catalytic</note>
    </ligand>
</feature>
<feature type="active site" evidence="8">
    <location>
        <position position="225"/>
    </location>
</feature>
<feature type="binding site" evidence="8">
    <location>
        <position position="224"/>
    </location>
    <ligand>
        <name>Zn(2+)</name>
        <dbReference type="ChEBI" id="CHEBI:29105"/>
        <note>catalytic</note>
    </ligand>
</feature>
<comment type="cofactor">
    <cofactor evidence="8 9">
        <name>Zn(2+)</name>
        <dbReference type="ChEBI" id="CHEBI:29105"/>
    </cofactor>
    <text evidence="8 9">Binds 1 zinc ion per subunit.</text>
</comment>
<dbReference type="PRINTS" id="PR00480">
    <property type="entry name" value="ASTACIN"/>
</dbReference>